<dbReference type="Gene3D" id="3.90.1720.10">
    <property type="entry name" value="endopeptidase domain like (from Nostoc punctiforme)"/>
    <property type="match status" value="1"/>
</dbReference>
<comment type="caution">
    <text evidence="1">The sequence shown here is derived from an EMBL/GenBank/DDBJ whole genome shotgun (WGS) entry which is preliminary data.</text>
</comment>
<evidence type="ECO:0008006" key="3">
    <source>
        <dbReference type="Google" id="ProtNLM"/>
    </source>
</evidence>
<evidence type="ECO:0000313" key="2">
    <source>
        <dbReference type="Proteomes" id="UP000654345"/>
    </source>
</evidence>
<dbReference type="Proteomes" id="UP000654345">
    <property type="component" value="Unassembled WGS sequence"/>
</dbReference>
<dbReference type="EMBL" id="BNJG01000002">
    <property type="protein sequence ID" value="GHO56991.1"/>
    <property type="molecule type" value="Genomic_DNA"/>
</dbReference>
<organism evidence="1 2">
    <name type="scientific">Ktedonobacter robiniae</name>
    <dbReference type="NCBI Taxonomy" id="2778365"/>
    <lineage>
        <taxon>Bacteria</taxon>
        <taxon>Bacillati</taxon>
        <taxon>Chloroflexota</taxon>
        <taxon>Ktedonobacteria</taxon>
        <taxon>Ktedonobacterales</taxon>
        <taxon>Ktedonobacteraceae</taxon>
        <taxon>Ktedonobacter</taxon>
    </lineage>
</organism>
<reference evidence="1 2" key="1">
    <citation type="journal article" date="2021" name="Int. J. Syst. Evol. Microbiol.">
        <title>Reticulibacter mediterranei gen. nov., sp. nov., within the new family Reticulibacteraceae fam. nov., and Ktedonospora formicarum gen. nov., sp. nov., Ktedonobacter robiniae sp. nov., Dictyobacter formicarum sp. nov. and Dictyobacter arantiisoli sp. nov., belonging to the class Ktedonobacteria.</title>
        <authorList>
            <person name="Yabe S."/>
            <person name="Zheng Y."/>
            <person name="Wang C.M."/>
            <person name="Sakai Y."/>
            <person name="Abe K."/>
            <person name="Yokota A."/>
            <person name="Donadio S."/>
            <person name="Cavaletti L."/>
            <person name="Monciardini P."/>
        </authorList>
    </citation>
    <scope>NUCLEOTIDE SEQUENCE [LARGE SCALE GENOMIC DNA]</scope>
    <source>
        <strain evidence="1 2">SOSP1-30</strain>
    </source>
</reference>
<sequence>MAYRAVRIQQDPLNFFLDERNGGPFLRVSDVILRENKNPREIFAHLIRMATASKWSHSSIVYLVREPDMGYHNTFLIEAKTKGVHIASWRNEVVPYDEFTVSIKRPNLDWYMENPLERAWHASHSPEDTHGIEYLRHVRGIAFDQINGLYDKTTVYELSALYAARAARRHLSVLPQAADAAQKVADFFKHEDEDETSRTSVLRFICSGLVQYSFFEALRLRIARDIDIPAHREAAEHNLRNLHRVIFREDPEGIVADYIHKVQSGQLDIHQTAPGDVLDLLKTATPADFNNSPNLDWRFVTLKGVIWKIEPATDDYLSTNKDEQEVLDMLSPEHFSS</sequence>
<gene>
    <name evidence="1" type="ORF">KSB_54660</name>
</gene>
<proteinExistence type="predicted"/>
<evidence type="ECO:0000313" key="1">
    <source>
        <dbReference type="EMBL" id="GHO56991.1"/>
    </source>
</evidence>
<accession>A0ABQ3UVW1</accession>
<keyword evidence="2" id="KW-1185">Reference proteome</keyword>
<dbReference type="RefSeq" id="WP_201373436.1">
    <property type="nucleotide sequence ID" value="NZ_BNJG01000002.1"/>
</dbReference>
<dbReference type="SUPFAM" id="SSF54001">
    <property type="entry name" value="Cysteine proteinases"/>
    <property type="match status" value="1"/>
</dbReference>
<name>A0ABQ3UVW1_9CHLR</name>
<dbReference type="InterPro" id="IPR038765">
    <property type="entry name" value="Papain-like_cys_pep_sf"/>
</dbReference>
<protein>
    <recommendedName>
        <fullName evidence="3">HEPN domain-containing protein</fullName>
    </recommendedName>
</protein>